<keyword evidence="2" id="KW-0813">Transport</keyword>
<dbReference type="EMBL" id="VIKS01000001">
    <property type="protein sequence ID" value="TQV89870.1"/>
    <property type="molecule type" value="Genomic_DNA"/>
</dbReference>
<keyword evidence="4 6" id="KW-0067">ATP-binding</keyword>
<dbReference type="PANTHER" id="PTHR42794">
    <property type="entry name" value="HEMIN IMPORT ATP-BINDING PROTEIN HMUV"/>
    <property type="match status" value="1"/>
</dbReference>
<dbReference type="Pfam" id="PF00005">
    <property type="entry name" value="ABC_tran"/>
    <property type="match status" value="1"/>
</dbReference>
<dbReference type="InterPro" id="IPR027417">
    <property type="entry name" value="P-loop_NTPase"/>
</dbReference>
<dbReference type="Proteomes" id="UP000315439">
    <property type="component" value="Unassembled WGS sequence"/>
</dbReference>
<dbReference type="PANTHER" id="PTHR42794:SF2">
    <property type="entry name" value="ABC TRANSPORTER ATP-BINDING PROTEIN"/>
    <property type="match status" value="1"/>
</dbReference>
<evidence type="ECO:0000313" key="6">
    <source>
        <dbReference type="EMBL" id="TQV89870.1"/>
    </source>
</evidence>
<keyword evidence="7" id="KW-1185">Reference proteome</keyword>
<dbReference type="PROSITE" id="PS00211">
    <property type="entry name" value="ABC_TRANSPORTER_1"/>
    <property type="match status" value="1"/>
</dbReference>
<evidence type="ECO:0000256" key="3">
    <source>
        <dbReference type="ARBA" id="ARBA00022741"/>
    </source>
</evidence>
<dbReference type="InterPro" id="IPR017871">
    <property type="entry name" value="ABC_transporter-like_CS"/>
</dbReference>
<dbReference type="AlphaFoldDB" id="A0A545UK79"/>
<dbReference type="SUPFAM" id="SSF52540">
    <property type="entry name" value="P-loop containing nucleoside triphosphate hydrolases"/>
    <property type="match status" value="1"/>
</dbReference>
<dbReference type="FunFam" id="3.40.50.300:FF:000134">
    <property type="entry name" value="Iron-enterobactin ABC transporter ATP-binding protein"/>
    <property type="match status" value="1"/>
</dbReference>
<dbReference type="PROSITE" id="PS50893">
    <property type="entry name" value="ABC_TRANSPORTER_2"/>
    <property type="match status" value="1"/>
</dbReference>
<comment type="caution">
    <text evidence="6">The sequence shown here is derived from an EMBL/GenBank/DDBJ whole genome shotgun (WGS) entry which is preliminary data.</text>
</comment>
<accession>A0A545UK79</accession>
<name>A0A545UK79_9GAMM</name>
<protein>
    <submittedName>
        <fullName evidence="6">ABC transporter ATP-binding protein</fullName>
    </submittedName>
</protein>
<evidence type="ECO:0000256" key="1">
    <source>
        <dbReference type="ARBA" id="ARBA00005417"/>
    </source>
</evidence>
<reference evidence="6 7" key="1">
    <citation type="submission" date="2019-07" db="EMBL/GenBank/DDBJ databases">
        <title>Draft genome for Aliikangiella sp. M105.</title>
        <authorList>
            <person name="Wang G."/>
        </authorList>
    </citation>
    <scope>NUCLEOTIDE SEQUENCE [LARGE SCALE GENOMIC DNA]</scope>
    <source>
        <strain evidence="6 7">M105</strain>
    </source>
</reference>
<dbReference type="CDD" id="cd03214">
    <property type="entry name" value="ABC_Iron-Siderophores_B12_Hemin"/>
    <property type="match status" value="1"/>
</dbReference>
<evidence type="ECO:0000259" key="5">
    <source>
        <dbReference type="PROSITE" id="PS50893"/>
    </source>
</evidence>
<evidence type="ECO:0000313" key="7">
    <source>
        <dbReference type="Proteomes" id="UP000315439"/>
    </source>
</evidence>
<organism evidence="6 7">
    <name type="scientific">Aliikangiella coralliicola</name>
    <dbReference type="NCBI Taxonomy" id="2592383"/>
    <lineage>
        <taxon>Bacteria</taxon>
        <taxon>Pseudomonadati</taxon>
        <taxon>Pseudomonadota</taxon>
        <taxon>Gammaproteobacteria</taxon>
        <taxon>Oceanospirillales</taxon>
        <taxon>Pleioneaceae</taxon>
        <taxon>Aliikangiella</taxon>
    </lineage>
</organism>
<keyword evidence="3" id="KW-0547">Nucleotide-binding</keyword>
<dbReference type="InterPro" id="IPR003593">
    <property type="entry name" value="AAA+_ATPase"/>
</dbReference>
<evidence type="ECO:0000256" key="2">
    <source>
        <dbReference type="ARBA" id="ARBA00022448"/>
    </source>
</evidence>
<evidence type="ECO:0000256" key="4">
    <source>
        <dbReference type="ARBA" id="ARBA00022840"/>
    </source>
</evidence>
<dbReference type="OrthoDB" id="6461291at2"/>
<proteinExistence type="inferred from homology"/>
<dbReference type="GO" id="GO:0016887">
    <property type="term" value="F:ATP hydrolysis activity"/>
    <property type="evidence" value="ECO:0007669"/>
    <property type="project" value="InterPro"/>
</dbReference>
<dbReference type="Gene3D" id="3.40.50.300">
    <property type="entry name" value="P-loop containing nucleotide triphosphate hydrolases"/>
    <property type="match status" value="1"/>
</dbReference>
<comment type="similarity">
    <text evidence="1">Belongs to the ABC transporter superfamily.</text>
</comment>
<sequence>MLKAEKLTWAVDGKTILDDLSFSVGSGEFVGVIGPNGAGKSSLLRCLYRKNQLTSGMVEFAEQSLNDYTMRGLAQKIAVVLQEPPTRFELSVADVIRMGLTPNKPLLSFDTLDDQKAVEEAAEQVELSDKLEQEFNSLSGGEKQRAMIARAILQAPELLLMDEPTNHLDVRHQIEVLELARSLNISVIVSIHDLNLAAAYCDRLILLNRGRIVAQGAPELVLTKQQIQQVFEVNVHVDQHPFNRKLRITYDLGGEKHGR</sequence>
<gene>
    <name evidence="6" type="ORF">FLL46_01665</name>
</gene>
<feature type="domain" description="ABC transporter" evidence="5">
    <location>
        <begin position="2"/>
        <end position="234"/>
    </location>
</feature>
<dbReference type="GO" id="GO:0005524">
    <property type="term" value="F:ATP binding"/>
    <property type="evidence" value="ECO:0007669"/>
    <property type="project" value="UniProtKB-KW"/>
</dbReference>
<dbReference type="InterPro" id="IPR003439">
    <property type="entry name" value="ABC_transporter-like_ATP-bd"/>
</dbReference>
<dbReference type="SMART" id="SM00382">
    <property type="entry name" value="AAA"/>
    <property type="match status" value="1"/>
</dbReference>